<dbReference type="AlphaFoldDB" id="A0A4V2Z5N7"/>
<dbReference type="Proteomes" id="UP000295136">
    <property type="component" value="Unassembled WGS sequence"/>
</dbReference>
<evidence type="ECO:0000313" key="1">
    <source>
        <dbReference type="EMBL" id="TDE26429.1"/>
    </source>
</evidence>
<dbReference type="RefSeq" id="WP_132640791.1">
    <property type="nucleotide sequence ID" value="NZ_SMLD01000237.1"/>
</dbReference>
<keyword evidence="2" id="KW-1185">Reference proteome</keyword>
<reference evidence="1 2" key="1">
    <citation type="submission" date="2019-03" db="EMBL/GenBank/DDBJ databases">
        <title>Draft genome sequences of novel Actinobacteria.</title>
        <authorList>
            <person name="Sahin N."/>
            <person name="Ay H."/>
            <person name="Saygin H."/>
        </authorList>
    </citation>
    <scope>NUCLEOTIDE SEQUENCE [LARGE SCALE GENOMIC DNA]</scope>
    <source>
        <strain evidence="1 2">6K102</strain>
    </source>
</reference>
<gene>
    <name evidence="1" type="ORF">E1295_44355</name>
</gene>
<organism evidence="1 2">
    <name type="scientific">Nonomuraea mesophila</name>
    <dbReference type="NCBI Taxonomy" id="2530382"/>
    <lineage>
        <taxon>Bacteria</taxon>
        <taxon>Bacillati</taxon>
        <taxon>Actinomycetota</taxon>
        <taxon>Actinomycetes</taxon>
        <taxon>Streptosporangiales</taxon>
        <taxon>Streptosporangiaceae</taxon>
        <taxon>Nonomuraea</taxon>
    </lineage>
</organism>
<comment type="caution">
    <text evidence="1">The sequence shown here is derived from an EMBL/GenBank/DDBJ whole genome shotgun (WGS) entry which is preliminary data.</text>
</comment>
<dbReference type="EMBL" id="SMLD01000237">
    <property type="protein sequence ID" value="TDE26429.1"/>
    <property type="molecule type" value="Genomic_DNA"/>
</dbReference>
<sequence length="59" mass="6362">MQMQPAKSLGRFLPTLFLIGFVIYLFTDPAGAAVAVKWAFEATVSGAQQLAEFIKAVSN</sequence>
<evidence type="ECO:0000313" key="2">
    <source>
        <dbReference type="Proteomes" id="UP000295136"/>
    </source>
</evidence>
<accession>A0A4V2Z5N7</accession>
<proteinExistence type="predicted"/>
<name>A0A4V2Z5N7_9ACTN</name>
<protein>
    <submittedName>
        <fullName evidence="1">Uncharacterized protein</fullName>
    </submittedName>
</protein>